<feature type="compositionally biased region" description="Basic and acidic residues" evidence="1">
    <location>
        <begin position="67"/>
        <end position="81"/>
    </location>
</feature>
<feature type="region of interest" description="Disordered" evidence="1">
    <location>
        <begin position="61"/>
        <end position="109"/>
    </location>
</feature>
<evidence type="ECO:0000313" key="4">
    <source>
        <dbReference type="Proteomes" id="UP000319980"/>
    </source>
</evidence>
<accession>A0A5C5UC40</accession>
<keyword evidence="2" id="KW-0472">Membrane</keyword>
<gene>
    <name evidence="3" type="ORF">FQY83_03200</name>
</gene>
<organism evidence="3 4">
    <name type="scientific">Luteimonas marina</name>
    <dbReference type="NCBI Taxonomy" id="488485"/>
    <lineage>
        <taxon>Bacteria</taxon>
        <taxon>Pseudomonadati</taxon>
        <taxon>Pseudomonadota</taxon>
        <taxon>Gammaproteobacteria</taxon>
        <taxon>Lysobacterales</taxon>
        <taxon>Lysobacteraceae</taxon>
        <taxon>Luteimonas</taxon>
    </lineage>
</organism>
<proteinExistence type="predicted"/>
<dbReference type="Proteomes" id="UP000319980">
    <property type="component" value="Unassembled WGS sequence"/>
</dbReference>
<keyword evidence="4" id="KW-1185">Reference proteome</keyword>
<keyword evidence="2" id="KW-1133">Transmembrane helix</keyword>
<evidence type="ECO:0000256" key="1">
    <source>
        <dbReference type="SAM" id="MobiDB-lite"/>
    </source>
</evidence>
<dbReference type="InterPro" id="IPR021682">
    <property type="entry name" value="DUF2933"/>
</dbReference>
<dbReference type="OrthoDB" id="5298481at2"/>
<dbReference type="Pfam" id="PF11666">
    <property type="entry name" value="DUF2933"/>
    <property type="match status" value="1"/>
</dbReference>
<dbReference type="GeneID" id="78390613"/>
<name>A0A5C5UC40_9GAMM</name>
<dbReference type="AlphaFoldDB" id="A0A5C5UC40"/>
<dbReference type="RefSeq" id="WP_081759952.1">
    <property type="nucleotide sequence ID" value="NZ_VOHK01000001.1"/>
</dbReference>
<feature type="transmembrane region" description="Helical" evidence="2">
    <location>
        <begin position="41"/>
        <end position="57"/>
    </location>
</feature>
<evidence type="ECO:0000313" key="3">
    <source>
        <dbReference type="EMBL" id="TWT23644.1"/>
    </source>
</evidence>
<evidence type="ECO:0000256" key="2">
    <source>
        <dbReference type="SAM" id="Phobius"/>
    </source>
</evidence>
<comment type="caution">
    <text evidence="3">The sequence shown here is derived from an EMBL/GenBank/DDBJ whole genome shotgun (WGS) entry which is preliminary data.</text>
</comment>
<protein>
    <submittedName>
        <fullName evidence="3">DUF2933 domain-containing protein</fullName>
    </submittedName>
</protein>
<feature type="transmembrane region" description="Helical" evidence="2">
    <location>
        <begin position="12"/>
        <end position="29"/>
    </location>
</feature>
<sequence length="109" mass="12141">MTVPGPATSGSRRWVFWIFLALALFYLGVEHRAHLAGTLRWLPLAILLLCPLMHVFMHKGHGGHGGDGSHGRDGNADDPPHGHHQSRRNRAWNDETSDTSNEGHRHART</sequence>
<keyword evidence="2" id="KW-0812">Transmembrane</keyword>
<reference evidence="3 4" key="1">
    <citation type="journal article" date="2008" name="Int. J. Syst. Evol. Microbiol.">
        <title>Luteimonas marina sp. nov., isolated from seawater.</title>
        <authorList>
            <person name="Baik K.S."/>
            <person name="Park S.C."/>
            <person name="Kim M.S."/>
            <person name="Kim E.M."/>
            <person name="Park C."/>
            <person name="Chun J."/>
            <person name="Seong C.N."/>
        </authorList>
    </citation>
    <scope>NUCLEOTIDE SEQUENCE [LARGE SCALE GENOMIC DNA]</scope>
    <source>
        <strain evidence="3 4">FR1330</strain>
    </source>
</reference>
<dbReference type="EMBL" id="VOHK01000001">
    <property type="protein sequence ID" value="TWT23644.1"/>
    <property type="molecule type" value="Genomic_DNA"/>
</dbReference>